<dbReference type="EMBL" id="UPTC01000644">
    <property type="protein sequence ID" value="VBB29576.1"/>
    <property type="molecule type" value="Genomic_DNA"/>
</dbReference>
<sequence>MTLTQSGNDNSVIVQSDACQHRQRELQYRSVTGTELINMSNSEPSSYIMRCQITTRIDSEQRIAPSTSQTFKILSISKKTLENGDEDDLDLTTSVISNCRQLHSQPTVLLSQPATAGDTVKKVH</sequence>
<dbReference type="Proteomes" id="UP000276991">
    <property type="component" value="Unassembled WGS sequence"/>
</dbReference>
<dbReference type="AlphaFoldDB" id="A0A498SI16"/>
<proteinExistence type="predicted"/>
<evidence type="ECO:0000313" key="2">
    <source>
        <dbReference type="Proteomes" id="UP000276991"/>
    </source>
</evidence>
<accession>A0A498SI16</accession>
<name>A0A498SI16_ACAVI</name>
<gene>
    <name evidence="1" type="ORF">NAV_LOCUS4376</name>
</gene>
<organism evidence="1 2">
    <name type="scientific">Acanthocheilonema viteae</name>
    <name type="common">Filarial nematode worm</name>
    <name type="synonym">Dipetalonema viteae</name>
    <dbReference type="NCBI Taxonomy" id="6277"/>
    <lineage>
        <taxon>Eukaryota</taxon>
        <taxon>Metazoa</taxon>
        <taxon>Ecdysozoa</taxon>
        <taxon>Nematoda</taxon>
        <taxon>Chromadorea</taxon>
        <taxon>Rhabditida</taxon>
        <taxon>Spirurina</taxon>
        <taxon>Spiruromorpha</taxon>
        <taxon>Filarioidea</taxon>
        <taxon>Onchocercidae</taxon>
        <taxon>Acanthocheilonema</taxon>
    </lineage>
</organism>
<evidence type="ECO:0000313" key="1">
    <source>
        <dbReference type="EMBL" id="VBB29576.1"/>
    </source>
</evidence>
<dbReference type="OrthoDB" id="5806033at2759"/>
<protein>
    <submittedName>
        <fullName evidence="1">Uncharacterized protein</fullName>
    </submittedName>
</protein>
<keyword evidence="2" id="KW-1185">Reference proteome</keyword>
<reference evidence="1 2" key="1">
    <citation type="submission" date="2018-08" db="EMBL/GenBank/DDBJ databases">
        <authorList>
            <person name="Laetsch R D."/>
            <person name="Stevens L."/>
            <person name="Kumar S."/>
            <person name="Blaxter L. M."/>
        </authorList>
    </citation>
    <scope>NUCLEOTIDE SEQUENCE [LARGE SCALE GENOMIC DNA]</scope>
</reference>